<evidence type="ECO:0000313" key="1">
    <source>
        <dbReference type="EMBL" id="NLR92947.1"/>
    </source>
</evidence>
<evidence type="ECO:0000313" key="2">
    <source>
        <dbReference type="Proteomes" id="UP000585050"/>
    </source>
</evidence>
<dbReference type="Pfam" id="PF00302">
    <property type="entry name" value="CAT"/>
    <property type="match status" value="1"/>
</dbReference>
<dbReference type="GO" id="GO:0008811">
    <property type="term" value="F:chloramphenicol O-acetyltransferase activity"/>
    <property type="evidence" value="ECO:0007669"/>
    <property type="project" value="InterPro"/>
</dbReference>
<dbReference type="InterPro" id="IPR001707">
    <property type="entry name" value="Cmp_AcTrfase"/>
</dbReference>
<dbReference type="InterPro" id="IPR023213">
    <property type="entry name" value="CAT-like_dom_sf"/>
</dbReference>
<sequence>MKEQNIDQWKRKEQYLFFKDYLNPNFSLTANVCIDGLIHQKEHNNASLHHLYHFYMLKVMNEIEEFRYRIINDKVYYFDEVYGGTTILKEDKTFTFCYLDWYPDFDRFTDNAKKAIDAIKKGNAFELKENDYPIIHCTTIPWVAFTNMSNPLKDSDAEFGIPKVTFGKIFQQEGKNMLPICVQAHHSLVDGYHMGQFFDRMEKYCSV</sequence>
<comment type="caution">
    <text evidence="1">The sequence shown here is derived from an EMBL/GenBank/DDBJ whole genome shotgun (WGS) entry which is preliminary data.</text>
</comment>
<keyword evidence="2" id="KW-1185">Reference proteome</keyword>
<reference evidence="1 2" key="1">
    <citation type="submission" date="2020-04" db="EMBL/GenBank/DDBJ databases">
        <title>Flammeovirga sp. SR4, a novel species isolated from seawater.</title>
        <authorList>
            <person name="Wang X."/>
        </authorList>
    </citation>
    <scope>NUCLEOTIDE SEQUENCE [LARGE SCALE GENOMIC DNA]</scope>
    <source>
        <strain evidence="1 2">SR4</strain>
    </source>
</reference>
<dbReference type="SUPFAM" id="SSF52777">
    <property type="entry name" value="CoA-dependent acyltransferases"/>
    <property type="match status" value="1"/>
</dbReference>
<organism evidence="1 2">
    <name type="scientific">Flammeovirga agarivorans</name>
    <dbReference type="NCBI Taxonomy" id="2726742"/>
    <lineage>
        <taxon>Bacteria</taxon>
        <taxon>Pseudomonadati</taxon>
        <taxon>Bacteroidota</taxon>
        <taxon>Cytophagia</taxon>
        <taxon>Cytophagales</taxon>
        <taxon>Flammeovirgaceae</taxon>
        <taxon>Flammeovirga</taxon>
    </lineage>
</organism>
<dbReference type="PANTHER" id="PTHR38474">
    <property type="entry name" value="SLR0299 PROTEIN"/>
    <property type="match status" value="1"/>
</dbReference>
<protein>
    <recommendedName>
        <fullName evidence="3">Chloramphenicol acetyltransferase</fullName>
    </recommendedName>
</protein>
<dbReference type="PANTHER" id="PTHR38474:SF1">
    <property type="entry name" value="SLR0299 PROTEIN"/>
    <property type="match status" value="1"/>
</dbReference>
<evidence type="ECO:0008006" key="3">
    <source>
        <dbReference type="Google" id="ProtNLM"/>
    </source>
</evidence>
<dbReference type="Proteomes" id="UP000585050">
    <property type="component" value="Unassembled WGS sequence"/>
</dbReference>
<dbReference type="AlphaFoldDB" id="A0A7X8SMP1"/>
<dbReference type="EMBL" id="JABAIL010000005">
    <property type="protein sequence ID" value="NLR92947.1"/>
    <property type="molecule type" value="Genomic_DNA"/>
</dbReference>
<accession>A0A7X8SMP1</accession>
<proteinExistence type="predicted"/>
<dbReference type="Gene3D" id="3.30.559.10">
    <property type="entry name" value="Chloramphenicol acetyltransferase-like domain"/>
    <property type="match status" value="1"/>
</dbReference>
<dbReference type="SMART" id="SM01059">
    <property type="entry name" value="CAT"/>
    <property type="match status" value="1"/>
</dbReference>
<gene>
    <name evidence="1" type="ORF">HGP29_17175</name>
</gene>
<name>A0A7X8SMP1_9BACT</name>
<dbReference type="RefSeq" id="WP_168883661.1">
    <property type="nucleotide sequence ID" value="NZ_JABAIL010000005.1"/>
</dbReference>